<feature type="region of interest" description="Disordered" evidence="1">
    <location>
        <begin position="253"/>
        <end position="279"/>
    </location>
</feature>
<protein>
    <submittedName>
        <fullName evidence="2">Uncharacterized protein</fullName>
    </submittedName>
</protein>
<feature type="compositionally biased region" description="Polar residues" evidence="1">
    <location>
        <begin position="1141"/>
        <end position="1152"/>
    </location>
</feature>
<feature type="compositionally biased region" description="Polar residues" evidence="1">
    <location>
        <begin position="1010"/>
        <end position="1062"/>
    </location>
</feature>
<feature type="compositionally biased region" description="Polar residues" evidence="1">
    <location>
        <begin position="717"/>
        <end position="738"/>
    </location>
</feature>
<feature type="compositionally biased region" description="Low complexity" evidence="1">
    <location>
        <begin position="892"/>
        <end position="908"/>
    </location>
</feature>
<feature type="compositionally biased region" description="Polar residues" evidence="1">
    <location>
        <begin position="1070"/>
        <end position="1081"/>
    </location>
</feature>
<feature type="compositionally biased region" description="Polar residues" evidence="1">
    <location>
        <begin position="930"/>
        <end position="949"/>
    </location>
</feature>
<feature type="compositionally biased region" description="Basic residues" evidence="1">
    <location>
        <begin position="23"/>
        <end position="33"/>
    </location>
</feature>
<feature type="region of interest" description="Disordered" evidence="1">
    <location>
        <begin position="132"/>
        <end position="164"/>
    </location>
</feature>
<feature type="compositionally biased region" description="Low complexity" evidence="1">
    <location>
        <begin position="503"/>
        <end position="520"/>
    </location>
</feature>
<dbReference type="Proteomes" id="UP001150538">
    <property type="component" value="Unassembled WGS sequence"/>
</dbReference>
<evidence type="ECO:0000313" key="2">
    <source>
        <dbReference type="EMBL" id="KAJ1918247.1"/>
    </source>
</evidence>
<gene>
    <name evidence="2" type="ORF">H4219_002719</name>
</gene>
<sequence>MENAHAMINNLDSPQRPLGVARGPRRTPARRASAKPYSRAPATPISNSIGSQTPKNSQAVGDGSGEGGLLGSVRGLMSRLWGSPRPMLPSTPTTATATFREPQTPTQNIQNNKVNSKPAHVFASPVSKSFTPTHATTASSSSISSSSTHAAGGRPTNSAGTPTVASPFAYNRRLALASPSIAKTREVSSLRAEPSLSRRHSIDIFSKQRGQPGQVPRKGNASTGKQESTWMSPSNARRLLNTLESINTPVLESRKTVSLPKSEATKRTKATGTTPVHERAPIPASNLFLNNAINRNILSDKALTSPHRQGRLEARPSTPSLAKMIQLQQARRLMAQKNNTDKRRDEETETTDETTNKARRPIEESKKSMPKNKRQKASGGKVVAIDSNEKEEEAQAQLRQERIDRYKRRRDQKRGIYRPRKVQANVNWRFNARFDISSDSDLSDSESSDSDNEYELKAWSSPPLKPNASKSESDNSNNQLDKPDPPKTSLSGALSSNSKPQESGSSVTVSTSLFSSSTTTKASDDGAKTTNMFMSSVPAKTLPGLSEKKSEAVSADTTSKPDAQSSLFGGSSSTGFSAFGGSTMLTKKPSDEATKTAPQGSALFGDSSTAKFSGFGAFTKPDEKTADEITKISSAFGTPATTSVSSGFGGFGTSKTEVKEKSAEVTENSKADTQPSSLFGATSTGAPGTSPLNFGTSSSLTATDSKKPAFSFGKLTGDNSKNELSNISFGAPPESSSKPADDDKPTQSDLTDKTQQTKPNVFSNIGLNGTSNAFGSLTKSSTAAPSLFGSQSSTLKSSAFETSAAPSFSTAGVASAAPSFGGEKTSAFGFSSTSSFTPTASTSSEKPNFQFGLKPADSTTSLFGSSTTKIPVANTTDFKPSESKDSTEKPTSIFSGFSSQPSSGSIFGAVSGVDQKTSESQPPKTGGSGFNFSAITGSSGPDSSAKPNVSTSSAFNTSSTSTSSFNFGGLTNTNTSYSFGSAGGANTTPFGQTNASGTVNNNDDSMDTDAPTSESNTGFKQTFKPSENAGTNTPQFGSPRTTTFSAQPNPFGSTASTQSTLPTGGFSFQAPASNSNGQPPQFGSLGATKPAAAFGSGNMFGSTTSIASNSGTGTATSTAFQTPSGSPSLSFSGTAAGFSLGANTSSNPNTPSRKIAKPRSRLKRG</sequence>
<feature type="compositionally biased region" description="Low complexity" evidence="1">
    <location>
        <begin position="950"/>
        <end position="967"/>
    </location>
</feature>
<feature type="compositionally biased region" description="Polar residues" evidence="1">
    <location>
        <begin position="671"/>
        <end position="703"/>
    </location>
</feature>
<evidence type="ECO:0000256" key="1">
    <source>
        <dbReference type="SAM" id="MobiDB-lite"/>
    </source>
</evidence>
<feature type="region of interest" description="Disordered" evidence="1">
    <location>
        <begin position="183"/>
        <end position="232"/>
    </location>
</feature>
<feature type="compositionally biased region" description="Polar residues" evidence="1">
    <location>
        <begin position="155"/>
        <end position="164"/>
    </location>
</feature>
<feature type="compositionally biased region" description="Polar residues" evidence="1">
    <location>
        <begin position="969"/>
        <end position="1003"/>
    </location>
</feature>
<comment type="caution">
    <text evidence="2">The sequence shown here is derived from an EMBL/GenBank/DDBJ whole genome shotgun (WGS) entry which is preliminary data.</text>
</comment>
<feature type="compositionally biased region" description="Polar residues" evidence="1">
    <location>
        <begin position="914"/>
        <end position="923"/>
    </location>
</feature>
<proteinExistence type="predicted"/>
<feature type="compositionally biased region" description="Polar residues" evidence="1">
    <location>
        <begin position="857"/>
        <end position="878"/>
    </location>
</feature>
<feature type="compositionally biased region" description="Low complexity" evidence="1">
    <location>
        <begin position="133"/>
        <end position="151"/>
    </location>
</feature>
<reference evidence="2" key="1">
    <citation type="submission" date="2022-07" db="EMBL/GenBank/DDBJ databases">
        <title>Phylogenomic reconstructions and comparative analyses of Kickxellomycotina fungi.</title>
        <authorList>
            <person name="Reynolds N.K."/>
            <person name="Stajich J.E."/>
            <person name="Barry K."/>
            <person name="Grigoriev I.V."/>
            <person name="Crous P."/>
            <person name="Smith M.E."/>
        </authorList>
    </citation>
    <scope>NUCLEOTIDE SEQUENCE</scope>
    <source>
        <strain evidence="2">NBRC 100468</strain>
    </source>
</reference>
<keyword evidence="3" id="KW-1185">Reference proteome</keyword>
<feature type="region of interest" description="Disordered" evidence="1">
    <location>
        <begin position="336"/>
        <end position="398"/>
    </location>
</feature>
<feature type="compositionally biased region" description="Polar residues" evidence="1">
    <location>
        <begin position="220"/>
        <end position="232"/>
    </location>
</feature>
<feature type="region of interest" description="Disordered" evidence="1">
    <location>
        <begin position="831"/>
        <end position="1165"/>
    </location>
</feature>
<dbReference type="OrthoDB" id="5592487at2759"/>
<feature type="compositionally biased region" description="Basic and acidic residues" evidence="1">
    <location>
        <begin position="879"/>
        <end position="888"/>
    </location>
</feature>
<feature type="compositionally biased region" description="Acidic residues" evidence="1">
    <location>
        <begin position="441"/>
        <end position="453"/>
    </location>
</feature>
<feature type="compositionally biased region" description="Polar residues" evidence="1">
    <location>
        <begin position="90"/>
        <end position="114"/>
    </location>
</feature>
<feature type="compositionally biased region" description="Polar residues" evidence="1">
    <location>
        <begin position="468"/>
        <end position="480"/>
    </location>
</feature>
<feature type="compositionally biased region" description="Basic residues" evidence="1">
    <location>
        <begin position="1154"/>
        <end position="1165"/>
    </location>
</feature>
<dbReference type="EMBL" id="JANBPU010000050">
    <property type="protein sequence ID" value="KAJ1918247.1"/>
    <property type="molecule type" value="Genomic_DNA"/>
</dbReference>
<feature type="region of interest" description="Disordered" evidence="1">
    <location>
        <begin position="302"/>
        <end position="321"/>
    </location>
</feature>
<feature type="compositionally biased region" description="Polar residues" evidence="1">
    <location>
        <begin position="555"/>
        <end position="564"/>
    </location>
</feature>
<feature type="compositionally biased region" description="Polar residues" evidence="1">
    <location>
        <begin position="488"/>
        <end position="502"/>
    </location>
</feature>
<feature type="compositionally biased region" description="Low complexity" evidence="1">
    <location>
        <begin position="1101"/>
        <end position="1119"/>
    </location>
</feature>
<feature type="compositionally biased region" description="Basic and acidic residues" evidence="1">
    <location>
        <begin position="354"/>
        <end position="367"/>
    </location>
</feature>
<name>A0A9W8A4T9_9FUNG</name>
<feature type="compositionally biased region" description="Polar residues" evidence="1">
    <location>
        <begin position="753"/>
        <end position="765"/>
    </location>
</feature>
<feature type="compositionally biased region" description="Polar residues" evidence="1">
    <location>
        <begin position="44"/>
        <end position="59"/>
    </location>
</feature>
<dbReference type="AlphaFoldDB" id="A0A9W8A4T9"/>
<feature type="region of interest" description="Disordered" evidence="1">
    <location>
        <begin position="1"/>
        <end position="114"/>
    </location>
</feature>
<organism evidence="2 3">
    <name type="scientific">Mycoemilia scoparia</name>
    <dbReference type="NCBI Taxonomy" id="417184"/>
    <lineage>
        <taxon>Eukaryota</taxon>
        <taxon>Fungi</taxon>
        <taxon>Fungi incertae sedis</taxon>
        <taxon>Zoopagomycota</taxon>
        <taxon>Kickxellomycotina</taxon>
        <taxon>Kickxellomycetes</taxon>
        <taxon>Kickxellales</taxon>
        <taxon>Kickxellaceae</taxon>
        <taxon>Mycoemilia</taxon>
    </lineage>
</organism>
<feature type="region of interest" description="Disordered" evidence="1">
    <location>
        <begin position="437"/>
        <end position="603"/>
    </location>
</feature>
<feature type="region of interest" description="Disordered" evidence="1">
    <location>
        <begin position="640"/>
        <end position="765"/>
    </location>
</feature>
<evidence type="ECO:0000313" key="3">
    <source>
        <dbReference type="Proteomes" id="UP001150538"/>
    </source>
</evidence>
<feature type="compositionally biased region" description="Basic and acidic residues" evidence="1">
    <location>
        <begin position="739"/>
        <end position="752"/>
    </location>
</feature>
<feature type="compositionally biased region" description="Low complexity" evidence="1">
    <location>
        <begin position="831"/>
        <end position="844"/>
    </location>
</feature>
<feature type="compositionally biased region" description="Polar residues" evidence="1">
    <location>
        <begin position="1120"/>
        <end position="1133"/>
    </location>
</feature>
<feature type="compositionally biased region" description="Basic and acidic residues" evidence="1">
    <location>
        <begin position="656"/>
        <end position="670"/>
    </location>
</feature>
<accession>A0A9W8A4T9</accession>
<feature type="compositionally biased region" description="Low complexity" evidence="1">
    <location>
        <begin position="565"/>
        <end position="582"/>
    </location>
</feature>